<protein>
    <submittedName>
        <fullName evidence="1">Uncharacterized protein</fullName>
    </submittedName>
</protein>
<dbReference type="EMBL" id="LJOD01000004">
    <property type="protein sequence ID" value="KPE51668.1"/>
    <property type="molecule type" value="Genomic_DNA"/>
</dbReference>
<dbReference type="PATRIC" id="fig|253.9.peg.3430"/>
<dbReference type="AlphaFoldDB" id="A0A0N1KT33"/>
<comment type="caution">
    <text evidence="1">The sequence shown here is derived from an EMBL/GenBank/DDBJ whole genome shotgun (WGS) entry which is preliminary data.</text>
</comment>
<reference evidence="2" key="2">
    <citation type="submission" date="2015-09" db="EMBL/GenBank/DDBJ databases">
        <title>Draft genome sequence of a multidrug-resistant Chryseobacterium indologenes isolate from Malaysia.</title>
        <authorList>
            <person name="Yu C.Y."/>
            <person name="Ang G.Y."/>
            <person name="Chan K.-G."/>
        </authorList>
    </citation>
    <scope>NUCLEOTIDE SEQUENCE [LARGE SCALE GENOMIC DNA]</scope>
    <source>
        <strain evidence="2">CI_885</strain>
    </source>
</reference>
<proteinExistence type="predicted"/>
<dbReference type="RefSeq" id="WP_062698230.1">
    <property type="nucleotide sequence ID" value="NZ_LJOD01000004.1"/>
</dbReference>
<dbReference type="Proteomes" id="UP000037953">
    <property type="component" value="Unassembled WGS sequence"/>
</dbReference>
<evidence type="ECO:0000313" key="2">
    <source>
        <dbReference type="Proteomes" id="UP000037953"/>
    </source>
</evidence>
<evidence type="ECO:0000313" key="1">
    <source>
        <dbReference type="EMBL" id="KPE51668.1"/>
    </source>
</evidence>
<sequence>MKPTREQIIETGLQIVSDIYRESYDTETASAREGKVKLYALGNEGYYEGEGWHFSVNSRQQDHHEPTSFLVYFLGDGTPLQMSSFLGDDKPRLIYCIKDKNSTYTVVSEEEYFRHQHFDFEKLVRKKF</sequence>
<name>A0A0N1KT33_CHRID</name>
<reference evidence="1 2" key="1">
    <citation type="journal article" date="2015" name="Genom Data">
        <title>Draft genome sequence of a multidrug-resistant Chryseobacterium indologenes isolate from Malaysia.</title>
        <authorList>
            <person name="Yu C.Y."/>
            <person name="Ang G.Y."/>
            <person name="Cheng H.J."/>
            <person name="Cheong Y.M."/>
            <person name="Yin W.F."/>
            <person name="Chan K.G."/>
        </authorList>
    </citation>
    <scope>NUCLEOTIDE SEQUENCE [LARGE SCALE GENOMIC DNA]</scope>
    <source>
        <strain evidence="1 2">CI_885</strain>
    </source>
</reference>
<gene>
    <name evidence="1" type="ORF">AOB46_08425</name>
</gene>
<accession>A0A0N1KT33</accession>
<dbReference type="OrthoDB" id="1268672at2"/>
<organism evidence="1 2">
    <name type="scientific">Chryseobacterium indologenes</name>
    <name type="common">Flavobacterium indologenes</name>
    <dbReference type="NCBI Taxonomy" id="253"/>
    <lineage>
        <taxon>Bacteria</taxon>
        <taxon>Pseudomonadati</taxon>
        <taxon>Bacteroidota</taxon>
        <taxon>Flavobacteriia</taxon>
        <taxon>Flavobacteriales</taxon>
        <taxon>Weeksellaceae</taxon>
        <taxon>Chryseobacterium group</taxon>
        <taxon>Chryseobacterium</taxon>
    </lineage>
</organism>